<keyword evidence="1" id="KW-0472">Membrane</keyword>
<dbReference type="EMBL" id="JBGFUD010007302">
    <property type="protein sequence ID" value="MFH4981482.1"/>
    <property type="molecule type" value="Genomic_DNA"/>
</dbReference>
<evidence type="ECO:0000313" key="2">
    <source>
        <dbReference type="EMBL" id="MFH4981482.1"/>
    </source>
</evidence>
<dbReference type="Proteomes" id="UP001608902">
    <property type="component" value="Unassembled WGS sequence"/>
</dbReference>
<sequence length="103" mass="12456">MPYAPRTVDLVYRRNFPWIIKHRFSTFLMYSRIAIALIIYHQTHSEFIVKRYTDFSLPKRVTDFIFEISPLNGHRCSYPLCFVRFCVSLLFGLSHFFFLLFFS</sequence>
<reference evidence="2 3" key="1">
    <citation type="submission" date="2024-08" db="EMBL/GenBank/DDBJ databases">
        <title>Gnathostoma spinigerum genome.</title>
        <authorList>
            <person name="Gonzalez-Bertolin B."/>
            <person name="Monzon S."/>
            <person name="Zaballos A."/>
            <person name="Jimenez P."/>
            <person name="Dekumyoy P."/>
            <person name="Varona S."/>
            <person name="Cuesta I."/>
            <person name="Sumanam S."/>
            <person name="Adisakwattana P."/>
            <person name="Gasser R.B."/>
            <person name="Hernandez-Gonzalez A."/>
            <person name="Young N.D."/>
            <person name="Perteguer M.J."/>
        </authorList>
    </citation>
    <scope>NUCLEOTIDE SEQUENCE [LARGE SCALE GENOMIC DNA]</scope>
    <source>
        <strain evidence="2">AL3</strain>
        <tissue evidence="2">Liver</tissue>
    </source>
</reference>
<keyword evidence="3" id="KW-1185">Reference proteome</keyword>
<comment type="caution">
    <text evidence="2">The sequence shown here is derived from an EMBL/GenBank/DDBJ whole genome shotgun (WGS) entry which is preliminary data.</text>
</comment>
<gene>
    <name evidence="2" type="ORF">AB6A40_008191</name>
</gene>
<evidence type="ECO:0000313" key="3">
    <source>
        <dbReference type="Proteomes" id="UP001608902"/>
    </source>
</evidence>
<organism evidence="2 3">
    <name type="scientific">Gnathostoma spinigerum</name>
    <dbReference type="NCBI Taxonomy" id="75299"/>
    <lineage>
        <taxon>Eukaryota</taxon>
        <taxon>Metazoa</taxon>
        <taxon>Ecdysozoa</taxon>
        <taxon>Nematoda</taxon>
        <taxon>Chromadorea</taxon>
        <taxon>Rhabditida</taxon>
        <taxon>Spirurina</taxon>
        <taxon>Gnathostomatomorpha</taxon>
        <taxon>Gnathostomatoidea</taxon>
        <taxon>Gnathostomatidae</taxon>
        <taxon>Gnathostoma</taxon>
    </lineage>
</organism>
<name>A0ABD6EXR7_9BILA</name>
<keyword evidence="1" id="KW-1133">Transmembrane helix</keyword>
<keyword evidence="1" id="KW-0812">Transmembrane</keyword>
<proteinExistence type="predicted"/>
<accession>A0ABD6EXR7</accession>
<evidence type="ECO:0008006" key="4">
    <source>
        <dbReference type="Google" id="ProtNLM"/>
    </source>
</evidence>
<evidence type="ECO:0000256" key="1">
    <source>
        <dbReference type="SAM" id="Phobius"/>
    </source>
</evidence>
<protein>
    <recommendedName>
        <fullName evidence="4">Succinate dehydrogenase subunit 3</fullName>
    </recommendedName>
</protein>
<feature type="transmembrane region" description="Helical" evidence="1">
    <location>
        <begin position="81"/>
        <end position="102"/>
    </location>
</feature>
<dbReference type="AlphaFoldDB" id="A0ABD6EXR7"/>